<accession>A0A9P5Q8Y6</accession>
<dbReference type="Proteomes" id="UP000772434">
    <property type="component" value="Unassembled WGS sequence"/>
</dbReference>
<reference evidence="2" key="1">
    <citation type="submission" date="2020-11" db="EMBL/GenBank/DDBJ databases">
        <authorList>
            <consortium name="DOE Joint Genome Institute"/>
            <person name="Ahrendt S."/>
            <person name="Riley R."/>
            <person name="Andreopoulos W."/>
            <person name="Labutti K."/>
            <person name="Pangilinan J."/>
            <person name="Ruiz-Duenas F.J."/>
            <person name="Barrasa J.M."/>
            <person name="Sanchez-Garcia M."/>
            <person name="Camarero S."/>
            <person name="Miyauchi S."/>
            <person name="Serrano A."/>
            <person name="Linde D."/>
            <person name="Babiker R."/>
            <person name="Drula E."/>
            <person name="Ayuso-Fernandez I."/>
            <person name="Pacheco R."/>
            <person name="Padilla G."/>
            <person name="Ferreira P."/>
            <person name="Barriuso J."/>
            <person name="Kellner H."/>
            <person name="Castanera R."/>
            <person name="Alfaro M."/>
            <person name="Ramirez L."/>
            <person name="Pisabarro A.G."/>
            <person name="Kuo A."/>
            <person name="Tritt A."/>
            <person name="Lipzen A."/>
            <person name="He G."/>
            <person name="Yan M."/>
            <person name="Ng V."/>
            <person name="Cullen D."/>
            <person name="Martin F."/>
            <person name="Rosso M.-N."/>
            <person name="Henrissat B."/>
            <person name="Hibbett D."/>
            <person name="Martinez A.T."/>
            <person name="Grigoriev I.V."/>
        </authorList>
    </citation>
    <scope>NUCLEOTIDE SEQUENCE</scope>
    <source>
        <strain evidence="2">AH 40177</strain>
    </source>
</reference>
<evidence type="ECO:0000256" key="1">
    <source>
        <dbReference type="SAM" id="MobiDB-lite"/>
    </source>
</evidence>
<dbReference type="AlphaFoldDB" id="A0A9P5Q8Y6"/>
<dbReference type="OrthoDB" id="3067340at2759"/>
<evidence type="ECO:0000313" key="2">
    <source>
        <dbReference type="EMBL" id="KAF9077139.1"/>
    </source>
</evidence>
<dbReference type="EMBL" id="JADNRY010000004">
    <property type="protein sequence ID" value="KAF9077139.1"/>
    <property type="molecule type" value="Genomic_DNA"/>
</dbReference>
<feature type="region of interest" description="Disordered" evidence="1">
    <location>
        <begin position="502"/>
        <end position="543"/>
    </location>
</feature>
<name>A0A9P5Q8Y6_9AGAR</name>
<keyword evidence="3" id="KW-1185">Reference proteome</keyword>
<proteinExistence type="predicted"/>
<comment type="caution">
    <text evidence="2">The sequence shown here is derived from an EMBL/GenBank/DDBJ whole genome shotgun (WGS) entry which is preliminary data.</text>
</comment>
<organism evidence="2 3">
    <name type="scientific">Rhodocollybia butyracea</name>
    <dbReference type="NCBI Taxonomy" id="206335"/>
    <lineage>
        <taxon>Eukaryota</taxon>
        <taxon>Fungi</taxon>
        <taxon>Dikarya</taxon>
        <taxon>Basidiomycota</taxon>
        <taxon>Agaricomycotina</taxon>
        <taxon>Agaricomycetes</taxon>
        <taxon>Agaricomycetidae</taxon>
        <taxon>Agaricales</taxon>
        <taxon>Marasmiineae</taxon>
        <taxon>Omphalotaceae</taxon>
        <taxon>Rhodocollybia</taxon>
    </lineage>
</organism>
<feature type="region of interest" description="Disordered" evidence="1">
    <location>
        <begin position="577"/>
        <end position="596"/>
    </location>
</feature>
<sequence>MVVPASAQVDKFNFDIRTIPKTNFVPKQNEDGDLEYATANVFEMETWMDNPETLLHSIARLGVKTPVEEVAPDAKPLPLAKFSDFGVLPDEIPEQCRDREYITIVKRWVDVGRKFELVYAITTPSMKLVRPKNYTPHIPLVIITIHPVSDVFIPHKHTWTLSGELCLKEPFEEVVQKGYAPETHTFFRFENVVISPECRTRVALCSPGEYRHEDLSSLPKSLMLYHSTFNHHRYHMNAAIIWYQSIIWQPNFRNIMLILRTPELLALICKTLDMRSLQSFRATSKYFFDALACFPALRLRAGLSRVFNNAHLTAFQVLLQSTASVVGGSFALSLLYPGNWQPADLDIVAEESQTVQVRQFLVQKCRFKRDDERSQNIETFYPGLDRTVFKFQYEHYTNPIVGRPGVDLITVFKNSIPADFVLTYHSTVVMNLWDGKHLYCLWPDLTFTGLYVRNWQTLTKRMDKALQKYWARGFRDKYDPQGVLLHDTLDDIPEVEAHHIQDDLSAESRPIPPNPNEKPQRNRKKNPATSSSAPAPASAHVDVDGDETMKKLEPITDVLPSALQQNLNADADDDIMIDVDEPSLPNPSAAPASLAPVSADAIRSTLKSGTRRIPIPT</sequence>
<feature type="compositionally biased region" description="Low complexity" evidence="1">
    <location>
        <begin position="527"/>
        <end position="539"/>
    </location>
</feature>
<feature type="compositionally biased region" description="Low complexity" evidence="1">
    <location>
        <begin position="582"/>
        <end position="596"/>
    </location>
</feature>
<evidence type="ECO:0000313" key="3">
    <source>
        <dbReference type="Proteomes" id="UP000772434"/>
    </source>
</evidence>
<protein>
    <recommendedName>
        <fullName evidence="4">F-box domain-containing protein</fullName>
    </recommendedName>
</protein>
<evidence type="ECO:0008006" key="4">
    <source>
        <dbReference type="Google" id="ProtNLM"/>
    </source>
</evidence>
<gene>
    <name evidence="2" type="ORF">BDP27DRAFT_1413592</name>
</gene>